<sequence>MQDPGQLLETIVKNNGIMKAKLKSHALHSIEIMQRPVDLHPVDGLQIVWRSIAQSIHQITLELLFKMLSRERKETQLKILQCNVTTTTLMMKMLMMMMMTMLMEKSLLLMLRIAPADDVGKVTKPLVVLTPEESVDMWHAYSLIPEDDNVRSATIRKVQKETATGTSSRVRTTLAISVESIDFDTQACVGDSKIVISLKINM</sequence>
<reference evidence="4" key="1">
    <citation type="submission" date="2014-03" db="EMBL/GenBank/DDBJ databases">
        <authorList>
            <person name="Aksoy S."/>
            <person name="Warren W."/>
            <person name="Wilson R.K."/>
        </authorList>
    </citation>
    <scope>NUCLEOTIDE SEQUENCE [LARGE SCALE GENOMIC DNA]</scope>
    <source>
        <strain evidence="4">IAEA</strain>
    </source>
</reference>
<evidence type="ECO:0000313" key="4">
    <source>
        <dbReference type="Proteomes" id="UP000092445"/>
    </source>
</evidence>
<reference evidence="3" key="2">
    <citation type="submission" date="2020-05" db="UniProtKB">
        <authorList>
            <consortium name="EnsemblMetazoa"/>
        </authorList>
    </citation>
    <scope>IDENTIFICATION</scope>
    <source>
        <strain evidence="3">IAEA</strain>
    </source>
</reference>
<evidence type="ECO:0000259" key="2">
    <source>
        <dbReference type="SMART" id="SM01194"/>
    </source>
</evidence>
<accession>A0A1A9Z5M2</accession>
<feature type="transmembrane region" description="Helical" evidence="1">
    <location>
        <begin position="84"/>
        <end position="103"/>
    </location>
</feature>
<dbReference type="InterPro" id="IPR005140">
    <property type="entry name" value="eRF1_Pelota-like_N"/>
</dbReference>
<dbReference type="GO" id="GO:0005737">
    <property type="term" value="C:cytoplasm"/>
    <property type="evidence" value="ECO:0007669"/>
    <property type="project" value="TreeGrafter"/>
</dbReference>
<dbReference type="SMART" id="SM01194">
    <property type="entry name" value="eRF1_1"/>
    <property type="match status" value="1"/>
</dbReference>
<keyword evidence="4" id="KW-1185">Reference proteome</keyword>
<dbReference type="PANTHER" id="PTHR10853">
    <property type="entry name" value="PELOTA"/>
    <property type="match status" value="1"/>
</dbReference>
<keyword evidence="1" id="KW-0812">Transmembrane</keyword>
<dbReference type="InterPro" id="IPR038069">
    <property type="entry name" value="Pelota/DOM34_N"/>
</dbReference>
<dbReference type="SUPFAM" id="SSF159065">
    <property type="entry name" value="Dom34/Pelota N-terminal domain-like"/>
    <property type="match status" value="1"/>
</dbReference>
<dbReference type="Pfam" id="PF26356">
    <property type="entry name" value="Pelota_N"/>
    <property type="match status" value="1"/>
</dbReference>
<keyword evidence="1" id="KW-1133">Transmembrane helix</keyword>
<dbReference type="STRING" id="7398.A0A1A9Z5M2"/>
<dbReference type="GO" id="GO:0032790">
    <property type="term" value="P:ribosome disassembly"/>
    <property type="evidence" value="ECO:0007669"/>
    <property type="project" value="TreeGrafter"/>
</dbReference>
<dbReference type="Proteomes" id="UP000092445">
    <property type="component" value="Unassembled WGS sequence"/>
</dbReference>
<dbReference type="GO" id="GO:0070966">
    <property type="term" value="P:nuclear-transcribed mRNA catabolic process, no-go decay"/>
    <property type="evidence" value="ECO:0007669"/>
    <property type="project" value="InterPro"/>
</dbReference>
<protein>
    <recommendedName>
        <fullName evidence="2">eRF1/Pelota-like N-terminal domain-containing protein</fullName>
    </recommendedName>
</protein>
<dbReference type="AlphaFoldDB" id="A0A1A9Z5M2"/>
<dbReference type="Gene3D" id="2.30.30.870">
    <property type="entry name" value="Pelota, domain A"/>
    <property type="match status" value="1"/>
</dbReference>
<feature type="domain" description="eRF1/Pelota-like N-terminal" evidence="2">
    <location>
        <begin position="116"/>
        <end position="201"/>
    </location>
</feature>
<proteinExistence type="predicted"/>
<dbReference type="InterPro" id="IPR004405">
    <property type="entry name" value="TF_pelota"/>
</dbReference>
<dbReference type="GO" id="GO:0070651">
    <property type="term" value="P:nonfunctional rRNA decay"/>
    <property type="evidence" value="ECO:0007669"/>
    <property type="project" value="TreeGrafter"/>
</dbReference>
<keyword evidence="1" id="KW-0472">Membrane</keyword>
<organism evidence="3 4">
    <name type="scientific">Glossina pallidipes</name>
    <name type="common">Tsetse fly</name>
    <dbReference type="NCBI Taxonomy" id="7398"/>
    <lineage>
        <taxon>Eukaryota</taxon>
        <taxon>Metazoa</taxon>
        <taxon>Ecdysozoa</taxon>
        <taxon>Arthropoda</taxon>
        <taxon>Hexapoda</taxon>
        <taxon>Insecta</taxon>
        <taxon>Pterygota</taxon>
        <taxon>Neoptera</taxon>
        <taxon>Endopterygota</taxon>
        <taxon>Diptera</taxon>
        <taxon>Brachycera</taxon>
        <taxon>Muscomorpha</taxon>
        <taxon>Hippoboscoidea</taxon>
        <taxon>Glossinidae</taxon>
        <taxon>Glossina</taxon>
    </lineage>
</organism>
<evidence type="ECO:0000313" key="3">
    <source>
        <dbReference type="EnsemblMetazoa" id="GPAI004570-PA"/>
    </source>
</evidence>
<evidence type="ECO:0000256" key="1">
    <source>
        <dbReference type="SAM" id="Phobius"/>
    </source>
</evidence>
<name>A0A1A9Z5M2_GLOPL</name>
<dbReference type="VEuPathDB" id="VectorBase:GPAI004570"/>
<dbReference type="EnsemblMetazoa" id="GPAI004570-RA">
    <property type="protein sequence ID" value="GPAI004570-PA"/>
    <property type="gene ID" value="GPAI004570"/>
</dbReference>
<dbReference type="InterPro" id="IPR058547">
    <property type="entry name" value="Pelota_N"/>
</dbReference>
<dbReference type="GO" id="GO:0070481">
    <property type="term" value="P:nuclear-transcribed mRNA catabolic process, non-stop decay"/>
    <property type="evidence" value="ECO:0007669"/>
    <property type="project" value="InterPro"/>
</dbReference>
<dbReference type="GO" id="GO:0071025">
    <property type="term" value="P:RNA surveillance"/>
    <property type="evidence" value="ECO:0007669"/>
    <property type="project" value="InterPro"/>
</dbReference>
<dbReference type="PANTHER" id="PTHR10853:SF0">
    <property type="entry name" value="PROTEIN PELOTA HOMOLOG"/>
    <property type="match status" value="1"/>
</dbReference>